<keyword evidence="2 5" id="KW-0863">Zinc-finger</keyword>
<name>A0A2G8K4A9_STIJA</name>
<evidence type="ECO:0000256" key="6">
    <source>
        <dbReference type="SAM" id="MobiDB-lite"/>
    </source>
</evidence>
<protein>
    <recommendedName>
        <fullName evidence="7">THAP-type domain-containing protein</fullName>
    </recommendedName>
</protein>
<dbReference type="Pfam" id="PF05485">
    <property type="entry name" value="THAP"/>
    <property type="match status" value="1"/>
</dbReference>
<feature type="compositionally biased region" description="Low complexity" evidence="6">
    <location>
        <begin position="167"/>
        <end position="176"/>
    </location>
</feature>
<dbReference type="SUPFAM" id="SSF57716">
    <property type="entry name" value="Glucocorticoid receptor-like (DNA-binding domain)"/>
    <property type="match status" value="1"/>
</dbReference>
<keyword evidence="3" id="KW-0862">Zinc</keyword>
<keyword evidence="4 5" id="KW-0238">DNA-binding</keyword>
<evidence type="ECO:0000256" key="5">
    <source>
        <dbReference type="PROSITE-ProRule" id="PRU00309"/>
    </source>
</evidence>
<evidence type="ECO:0000313" key="8">
    <source>
        <dbReference type="EMBL" id="PIK42841.1"/>
    </source>
</evidence>
<keyword evidence="1" id="KW-0479">Metal-binding</keyword>
<dbReference type="InterPro" id="IPR006612">
    <property type="entry name" value="THAP_Znf"/>
</dbReference>
<dbReference type="Proteomes" id="UP000230750">
    <property type="component" value="Unassembled WGS sequence"/>
</dbReference>
<evidence type="ECO:0000313" key="9">
    <source>
        <dbReference type="Proteomes" id="UP000230750"/>
    </source>
</evidence>
<comment type="caution">
    <text evidence="8">The sequence shown here is derived from an EMBL/GenBank/DDBJ whole genome shotgun (WGS) entry which is preliminary data.</text>
</comment>
<sequence length="248" mass="27120">MPQCQGCLNRRGEEGAGKGKRYYVIPDGKRFPEKRELAQKWLHNLGRGHTVDKFTFGKHKVVCEDHFRPEAFLEDIRAALDGGETPKITQARCFTGSICSSCSEKGYYPVESGLEKNPCEKGQMHLCKLEAAPGAIVTECMYCMNIASTSSKSSRTARPPSKKKDTASTSSKSARTAPPPSKKKSVITKRCDAQTQTDIVLCDAQCQTTDPNMDVNIIAMYTDHAYAKRQCEGGQLITIVSLAAGVGC</sequence>
<dbReference type="GO" id="GO:0008270">
    <property type="term" value="F:zinc ion binding"/>
    <property type="evidence" value="ECO:0007669"/>
    <property type="project" value="UniProtKB-KW"/>
</dbReference>
<keyword evidence="9" id="KW-1185">Reference proteome</keyword>
<dbReference type="PROSITE" id="PS50950">
    <property type="entry name" value="ZF_THAP"/>
    <property type="match status" value="1"/>
</dbReference>
<feature type="domain" description="THAP-type" evidence="7">
    <location>
        <begin position="1"/>
        <end position="89"/>
    </location>
</feature>
<proteinExistence type="predicted"/>
<reference evidence="8 9" key="1">
    <citation type="journal article" date="2017" name="PLoS Biol.">
        <title>The sea cucumber genome provides insights into morphological evolution and visceral regeneration.</title>
        <authorList>
            <person name="Zhang X."/>
            <person name="Sun L."/>
            <person name="Yuan J."/>
            <person name="Sun Y."/>
            <person name="Gao Y."/>
            <person name="Zhang L."/>
            <person name="Li S."/>
            <person name="Dai H."/>
            <person name="Hamel J.F."/>
            <person name="Liu C."/>
            <person name="Yu Y."/>
            <person name="Liu S."/>
            <person name="Lin W."/>
            <person name="Guo K."/>
            <person name="Jin S."/>
            <person name="Xu P."/>
            <person name="Storey K.B."/>
            <person name="Huan P."/>
            <person name="Zhang T."/>
            <person name="Zhou Y."/>
            <person name="Zhang J."/>
            <person name="Lin C."/>
            <person name="Li X."/>
            <person name="Xing L."/>
            <person name="Huo D."/>
            <person name="Sun M."/>
            <person name="Wang L."/>
            <person name="Mercier A."/>
            <person name="Li F."/>
            <person name="Yang H."/>
            <person name="Xiang J."/>
        </authorList>
    </citation>
    <scope>NUCLEOTIDE SEQUENCE [LARGE SCALE GENOMIC DNA]</scope>
    <source>
        <strain evidence="8">Shaxun</strain>
        <tissue evidence="8">Muscle</tissue>
    </source>
</reference>
<evidence type="ECO:0000256" key="2">
    <source>
        <dbReference type="ARBA" id="ARBA00022771"/>
    </source>
</evidence>
<gene>
    <name evidence="8" type="ORF">BSL78_20311</name>
</gene>
<feature type="region of interest" description="Disordered" evidence="6">
    <location>
        <begin position="151"/>
        <end position="188"/>
    </location>
</feature>
<accession>A0A2G8K4A9</accession>
<evidence type="ECO:0000256" key="1">
    <source>
        <dbReference type="ARBA" id="ARBA00022723"/>
    </source>
</evidence>
<organism evidence="8 9">
    <name type="scientific">Stichopus japonicus</name>
    <name type="common">Sea cucumber</name>
    <dbReference type="NCBI Taxonomy" id="307972"/>
    <lineage>
        <taxon>Eukaryota</taxon>
        <taxon>Metazoa</taxon>
        <taxon>Echinodermata</taxon>
        <taxon>Eleutherozoa</taxon>
        <taxon>Echinozoa</taxon>
        <taxon>Holothuroidea</taxon>
        <taxon>Aspidochirotacea</taxon>
        <taxon>Aspidochirotida</taxon>
        <taxon>Stichopodidae</taxon>
        <taxon>Apostichopus</taxon>
    </lineage>
</organism>
<dbReference type="GO" id="GO:0003677">
    <property type="term" value="F:DNA binding"/>
    <property type="evidence" value="ECO:0007669"/>
    <property type="project" value="UniProtKB-UniRule"/>
</dbReference>
<evidence type="ECO:0000256" key="3">
    <source>
        <dbReference type="ARBA" id="ARBA00022833"/>
    </source>
</evidence>
<evidence type="ECO:0000259" key="7">
    <source>
        <dbReference type="PROSITE" id="PS50950"/>
    </source>
</evidence>
<dbReference type="AlphaFoldDB" id="A0A2G8K4A9"/>
<evidence type="ECO:0000256" key="4">
    <source>
        <dbReference type="ARBA" id="ARBA00023125"/>
    </source>
</evidence>
<dbReference type="EMBL" id="MRZV01000899">
    <property type="protein sequence ID" value="PIK42841.1"/>
    <property type="molecule type" value="Genomic_DNA"/>
</dbReference>